<evidence type="ECO:0000256" key="5">
    <source>
        <dbReference type="ARBA" id="ARBA00022833"/>
    </source>
</evidence>
<evidence type="ECO:0000313" key="11">
    <source>
        <dbReference type="Ensembl" id="ENSSFAP00005056023.1"/>
    </source>
</evidence>
<keyword evidence="3" id="KW-0677">Repeat</keyword>
<dbReference type="OMA" id="HDVKYHL"/>
<keyword evidence="2" id="KW-0479">Metal-binding</keyword>
<organism evidence="11 12">
    <name type="scientific">Salarias fasciatus</name>
    <name type="common">Jewelled blenny</name>
    <name type="synonym">Blennius fasciatus</name>
    <dbReference type="NCBI Taxonomy" id="181472"/>
    <lineage>
        <taxon>Eukaryota</taxon>
        <taxon>Metazoa</taxon>
        <taxon>Chordata</taxon>
        <taxon>Craniata</taxon>
        <taxon>Vertebrata</taxon>
        <taxon>Euteleostomi</taxon>
        <taxon>Actinopterygii</taxon>
        <taxon>Neopterygii</taxon>
        <taxon>Teleostei</taxon>
        <taxon>Neoteleostei</taxon>
        <taxon>Acanthomorphata</taxon>
        <taxon>Ovalentaria</taxon>
        <taxon>Blenniimorphae</taxon>
        <taxon>Blenniiformes</taxon>
        <taxon>Blennioidei</taxon>
        <taxon>Blenniidae</taxon>
        <taxon>Salariinae</taxon>
        <taxon>Salarias</taxon>
    </lineage>
</organism>
<evidence type="ECO:0000313" key="12">
    <source>
        <dbReference type="Proteomes" id="UP000472267"/>
    </source>
</evidence>
<protein>
    <submittedName>
        <fullName evidence="11">Zinc finger protein 236-like</fullName>
    </submittedName>
</protein>
<dbReference type="FunFam" id="3.30.160.60:FF:000744">
    <property type="entry name" value="zinc finger E-box-binding homeobox 1"/>
    <property type="match status" value="1"/>
</dbReference>
<keyword evidence="4 8" id="KW-0863">Zinc-finger</keyword>
<name>A0A672JNV5_SALFA</name>
<dbReference type="Ensembl" id="ENSSFAT00005057729.1">
    <property type="protein sequence ID" value="ENSSFAP00005056023.1"/>
    <property type="gene ID" value="ENSSFAG00005026496.1"/>
</dbReference>
<gene>
    <name evidence="11" type="primary">LOC115404882</name>
</gene>
<keyword evidence="12" id="KW-1185">Reference proteome</keyword>
<dbReference type="GO" id="GO:0000978">
    <property type="term" value="F:RNA polymerase II cis-regulatory region sequence-specific DNA binding"/>
    <property type="evidence" value="ECO:0007669"/>
    <property type="project" value="TreeGrafter"/>
</dbReference>
<dbReference type="GO" id="GO:0005634">
    <property type="term" value="C:nucleus"/>
    <property type="evidence" value="ECO:0007669"/>
    <property type="project" value="UniProtKB-SubCell"/>
</dbReference>
<keyword evidence="7" id="KW-0539">Nucleus</keyword>
<dbReference type="PANTHER" id="PTHR24404">
    <property type="entry name" value="ZINC FINGER PROTEIN"/>
    <property type="match status" value="1"/>
</dbReference>
<dbReference type="FunFam" id="3.30.160.60:FF:001498">
    <property type="entry name" value="Zinc finger protein 404"/>
    <property type="match status" value="1"/>
</dbReference>
<proteinExistence type="predicted"/>
<sequence length="790" mass="86795">MLSSVALRAQIASVIDALSKAAVAEIAQVVEDGMVVLRLEMCQRENEIKKLKSNIEVLHGELRATQHAGSLRPHHGRDEIQSCMGDERNLLENVRPEEGNSSVHVTDVQVKCEPGEGGSEETPRPADKLDGGLTLYEAGQWTAAAANETAGGSSMDYLGLGESSLSCLPESSLANGLSVSGSGSGGLQQGPFSRGLLGYNQHRNMVRRRTAKRLIFRKGFFCPYCGKYFERIGHLERHKRIHTGEKPYRCEICEKRFNQKCTLKEHMNIHRRSIQSRPAELQVAEHKQVPEATPRTSAGVPEQESQAEADDGGPAKRDDPLPAPVQIKSEPTEENVTQPLFHGGNEQAGGAVGNLSENFSAFQRDNQQWMSRLQNNPELSSTDFLQSGTSYPGISQLLPPPVEASCSTFPFPGKPYGELKNNAIPQAPYRAPDALMMPGEASLHRGIGESSLTHPQQRSWSFPRIKPKKCFVCSYCSKVFERAGHLERHLRIHTGEKPYGCHICGKCFNQKSSLKSHMKTHRNGETTDVLDSHRMMFTMPDNQQPDPLSAPASRLTALEEQLPGHSFLEEPVVVKLEPKEAFHGQAAAEANVGGANQSQLWTTGPEKSNGVPEQPVCMLLHDVKYHLSPGAPGEQLGYISPSKDLTFVDEKETDGDQYSVAGMQPSSSDVTLAPEPHDQNVLREAAVDDYGALSDTGHHGGIFSFNMSEVGEHEDSCDADAAMHNSFICANCGQSFGTFDMFQRHHCEKVAEQSLSCEICGKTFSQMGILKLHLKLHMDKNPLYHPPQEK</sequence>
<evidence type="ECO:0000256" key="9">
    <source>
        <dbReference type="SAM" id="MobiDB-lite"/>
    </source>
</evidence>
<feature type="domain" description="C2H2-type" evidence="10">
    <location>
        <begin position="471"/>
        <end position="498"/>
    </location>
</feature>
<dbReference type="AlphaFoldDB" id="A0A672JNV5"/>
<dbReference type="PANTHER" id="PTHR24404:SF114">
    <property type="entry name" value="KLUMPFUSS, ISOFORM B-RELATED"/>
    <property type="match status" value="1"/>
</dbReference>
<feature type="region of interest" description="Disordered" evidence="9">
    <location>
        <begin position="273"/>
        <end position="333"/>
    </location>
</feature>
<dbReference type="Gene3D" id="3.30.160.60">
    <property type="entry name" value="Classic Zinc Finger"/>
    <property type="match status" value="5"/>
</dbReference>
<dbReference type="InterPro" id="IPR036236">
    <property type="entry name" value="Znf_C2H2_sf"/>
</dbReference>
<evidence type="ECO:0000256" key="3">
    <source>
        <dbReference type="ARBA" id="ARBA00022737"/>
    </source>
</evidence>
<dbReference type="RefSeq" id="XP_029970092.1">
    <property type="nucleotide sequence ID" value="XM_030114232.1"/>
</dbReference>
<dbReference type="SMART" id="SM00355">
    <property type="entry name" value="ZnF_C2H2"/>
    <property type="match status" value="6"/>
</dbReference>
<dbReference type="GO" id="GO:0006357">
    <property type="term" value="P:regulation of transcription by RNA polymerase II"/>
    <property type="evidence" value="ECO:0007669"/>
    <property type="project" value="TreeGrafter"/>
</dbReference>
<feature type="domain" description="C2H2-type" evidence="10">
    <location>
        <begin position="248"/>
        <end position="270"/>
    </location>
</feature>
<reference evidence="11" key="2">
    <citation type="submission" date="2025-08" db="UniProtKB">
        <authorList>
            <consortium name="Ensembl"/>
        </authorList>
    </citation>
    <scope>IDENTIFICATION</scope>
</reference>
<keyword evidence="6" id="KW-0238">DNA-binding</keyword>
<feature type="domain" description="C2H2-type" evidence="10">
    <location>
        <begin position="499"/>
        <end position="526"/>
    </location>
</feature>
<evidence type="ECO:0000256" key="1">
    <source>
        <dbReference type="ARBA" id="ARBA00004123"/>
    </source>
</evidence>
<evidence type="ECO:0000256" key="4">
    <source>
        <dbReference type="ARBA" id="ARBA00022771"/>
    </source>
</evidence>
<dbReference type="SUPFAM" id="SSF57667">
    <property type="entry name" value="beta-beta-alpha zinc fingers"/>
    <property type="match status" value="3"/>
</dbReference>
<dbReference type="Proteomes" id="UP000472267">
    <property type="component" value="Chromosome 18"/>
</dbReference>
<feature type="domain" description="C2H2-type" evidence="10">
    <location>
        <begin position="755"/>
        <end position="782"/>
    </location>
</feature>
<dbReference type="GeneID" id="115404882"/>
<dbReference type="Pfam" id="PF00096">
    <property type="entry name" value="zf-C2H2"/>
    <property type="match status" value="4"/>
</dbReference>
<keyword evidence="5" id="KW-0862">Zinc</keyword>
<dbReference type="InParanoid" id="A0A672JNV5"/>
<evidence type="ECO:0000256" key="6">
    <source>
        <dbReference type="ARBA" id="ARBA00023125"/>
    </source>
</evidence>
<dbReference type="PROSITE" id="PS00028">
    <property type="entry name" value="ZINC_FINGER_C2H2_1"/>
    <property type="match status" value="5"/>
</dbReference>
<reference evidence="11" key="1">
    <citation type="submission" date="2019-06" db="EMBL/GenBank/DDBJ databases">
        <authorList>
            <consortium name="Wellcome Sanger Institute Data Sharing"/>
        </authorList>
    </citation>
    <scope>NUCLEOTIDE SEQUENCE [LARGE SCALE GENOMIC DNA]</scope>
</reference>
<dbReference type="PROSITE" id="PS50157">
    <property type="entry name" value="ZINC_FINGER_C2H2_2"/>
    <property type="match status" value="5"/>
</dbReference>
<evidence type="ECO:0000256" key="8">
    <source>
        <dbReference type="PROSITE-ProRule" id="PRU00042"/>
    </source>
</evidence>
<accession>A0A672JNV5</accession>
<reference evidence="11" key="3">
    <citation type="submission" date="2025-09" db="UniProtKB">
        <authorList>
            <consortium name="Ensembl"/>
        </authorList>
    </citation>
    <scope>IDENTIFICATION</scope>
</reference>
<evidence type="ECO:0000256" key="2">
    <source>
        <dbReference type="ARBA" id="ARBA00022723"/>
    </source>
</evidence>
<dbReference type="InterPro" id="IPR013087">
    <property type="entry name" value="Znf_C2H2_type"/>
</dbReference>
<dbReference type="GO" id="GO:0003700">
    <property type="term" value="F:DNA-binding transcription factor activity"/>
    <property type="evidence" value="ECO:0007669"/>
    <property type="project" value="TreeGrafter"/>
</dbReference>
<evidence type="ECO:0000256" key="7">
    <source>
        <dbReference type="ARBA" id="ARBA00023242"/>
    </source>
</evidence>
<dbReference type="FunFam" id="3.30.160.60:FF:000557">
    <property type="entry name" value="zinc finger and SCAN domain-containing protein 29"/>
    <property type="match status" value="2"/>
</dbReference>
<comment type="subcellular location">
    <subcellularLocation>
        <location evidence="1">Nucleus</location>
    </subcellularLocation>
</comment>
<feature type="domain" description="C2H2-type" evidence="10">
    <location>
        <begin position="220"/>
        <end position="247"/>
    </location>
</feature>
<dbReference type="InterPro" id="IPR050589">
    <property type="entry name" value="Ikaros_C2H2-ZF"/>
</dbReference>
<evidence type="ECO:0000259" key="10">
    <source>
        <dbReference type="PROSITE" id="PS50157"/>
    </source>
</evidence>
<dbReference type="GO" id="GO:0008270">
    <property type="term" value="F:zinc ion binding"/>
    <property type="evidence" value="ECO:0007669"/>
    <property type="project" value="UniProtKB-KW"/>
</dbReference>